<evidence type="ECO:0000313" key="2">
    <source>
        <dbReference type="Proteomes" id="UP001159042"/>
    </source>
</evidence>
<proteinExistence type="predicted"/>
<dbReference type="AlphaFoldDB" id="A0AAV8VAH9"/>
<protein>
    <submittedName>
        <fullName evidence="1">Uncharacterized protein</fullName>
    </submittedName>
</protein>
<dbReference type="EMBL" id="JANEYG010000223">
    <property type="protein sequence ID" value="KAJ8911030.1"/>
    <property type="molecule type" value="Genomic_DNA"/>
</dbReference>
<organism evidence="1 2">
    <name type="scientific">Exocentrus adspersus</name>
    <dbReference type="NCBI Taxonomy" id="1586481"/>
    <lineage>
        <taxon>Eukaryota</taxon>
        <taxon>Metazoa</taxon>
        <taxon>Ecdysozoa</taxon>
        <taxon>Arthropoda</taxon>
        <taxon>Hexapoda</taxon>
        <taxon>Insecta</taxon>
        <taxon>Pterygota</taxon>
        <taxon>Neoptera</taxon>
        <taxon>Endopterygota</taxon>
        <taxon>Coleoptera</taxon>
        <taxon>Polyphaga</taxon>
        <taxon>Cucujiformia</taxon>
        <taxon>Chrysomeloidea</taxon>
        <taxon>Cerambycidae</taxon>
        <taxon>Lamiinae</taxon>
        <taxon>Acanthocinini</taxon>
        <taxon>Exocentrus</taxon>
    </lineage>
</organism>
<name>A0AAV8VAH9_9CUCU</name>
<evidence type="ECO:0000313" key="1">
    <source>
        <dbReference type="EMBL" id="KAJ8911030.1"/>
    </source>
</evidence>
<reference evidence="1 2" key="1">
    <citation type="journal article" date="2023" name="Insect Mol. Biol.">
        <title>Genome sequencing provides insights into the evolution of gene families encoding plant cell wall-degrading enzymes in longhorned beetles.</title>
        <authorList>
            <person name="Shin N.R."/>
            <person name="Okamura Y."/>
            <person name="Kirsch R."/>
            <person name="Pauchet Y."/>
        </authorList>
    </citation>
    <scope>NUCLEOTIDE SEQUENCE [LARGE SCALE GENOMIC DNA]</scope>
    <source>
        <strain evidence="1">EAD_L_NR</strain>
    </source>
</reference>
<gene>
    <name evidence="1" type="ORF">NQ315_015544</name>
</gene>
<comment type="caution">
    <text evidence="1">The sequence shown here is derived from an EMBL/GenBank/DDBJ whole genome shotgun (WGS) entry which is preliminary data.</text>
</comment>
<keyword evidence="2" id="KW-1185">Reference proteome</keyword>
<dbReference type="Proteomes" id="UP001159042">
    <property type="component" value="Unassembled WGS sequence"/>
</dbReference>
<accession>A0AAV8VAH9</accession>
<sequence>MTNSTISKQQLEKEEFVTTTCLPYLCLPYMKRCMNRIGRLLKKLNINTVFTTMNKIALEFPKTTSNVENLQSPGEAIAFHTSGKVYTCQTGGHITTRLQGIQENNNFEKTVVTKHRANTEYSAVTTYGLLHLHLSMLQRAVKNVESGCLGKL</sequence>